<organism evidence="2">
    <name type="scientific">Heligmosomoides polygyrus</name>
    <name type="common">Parasitic roundworm</name>
    <dbReference type="NCBI Taxonomy" id="6339"/>
    <lineage>
        <taxon>Eukaryota</taxon>
        <taxon>Metazoa</taxon>
        <taxon>Ecdysozoa</taxon>
        <taxon>Nematoda</taxon>
        <taxon>Chromadorea</taxon>
        <taxon>Rhabditida</taxon>
        <taxon>Rhabditina</taxon>
        <taxon>Rhabditomorpha</taxon>
        <taxon>Strongyloidea</taxon>
        <taxon>Heligmosomidae</taxon>
        <taxon>Heligmosomoides</taxon>
    </lineage>
</organism>
<proteinExistence type="predicted"/>
<feature type="compositionally biased region" description="Basic and acidic residues" evidence="1">
    <location>
        <begin position="7"/>
        <end position="22"/>
    </location>
</feature>
<sequence>MASEVGCNREHESNQEGDSESKDNEDDYVIDGTVKYKTDTSIWRELPESAWGYVPFKTISIESVEVSQVGWYPLREEIYTLLTNVSATTLLMNFYSRNVARRLLQTISFGLRSALILVELSKGIDKKPILHPSQLMKFDVVAYMGEMSMFSNDLLAALDSHYTLLTVSKE</sequence>
<dbReference type="AlphaFoldDB" id="A0A3P8E755"/>
<dbReference type="OrthoDB" id="5881494at2759"/>
<name>A0A3P8E755_HELPZ</name>
<feature type="region of interest" description="Disordered" evidence="1">
    <location>
        <begin position="1"/>
        <end position="26"/>
    </location>
</feature>
<gene>
    <name evidence="2" type="ORF">HPBE_LOCUS23626</name>
</gene>
<protein>
    <submittedName>
        <fullName evidence="2">Uncharacterized protein</fullName>
    </submittedName>
</protein>
<dbReference type="EMBL" id="UZAH01035275">
    <property type="protein sequence ID" value="VDP39975.1"/>
    <property type="molecule type" value="Genomic_DNA"/>
</dbReference>
<evidence type="ECO:0000256" key="1">
    <source>
        <dbReference type="SAM" id="MobiDB-lite"/>
    </source>
</evidence>
<evidence type="ECO:0000313" key="2">
    <source>
        <dbReference type="EMBL" id="VDP39975.1"/>
    </source>
</evidence>
<reference evidence="2" key="1">
    <citation type="submission" date="2018-11" db="EMBL/GenBank/DDBJ databases">
        <authorList>
            <consortium name="Pathogen Informatics"/>
        </authorList>
    </citation>
    <scope>NUCLEOTIDE SEQUENCE [LARGE SCALE GENOMIC DNA]</scope>
</reference>
<accession>A0A3P8E755</accession>